<feature type="domain" description="Acyl-CoA dehydrogenase/oxidase N-terminal" evidence="7">
    <location>
        <begin position="7"/>
        <end position="118"/>
    </location>
</feature>
<comment type="cofactor">
    <cofactor evidence="1">
        <name>FAD</name>
        <dbReference type="ChEBI" id="CHEBI:57692"/>
    </cofactor>
</comment>
<evidence type="ECO:0000259" key="7">
    <source>
        <dbReference type="Pfam" id="PF02771"/>
    </source>
</evidence>
<dbReference type="PANTHER" id="PTHR43884">
    <property type="entry name" value="ACYL-COA DEHYDROGENASE"/>
    <property type="match status" value="1"/>
</dbReference>
<keyword evidence="4" id="KW-0274">FAD</keyword>
<dbReference type="InterPro" id="IPR013786">
    <property type="entry name" value="AcylCoA_DH/ox_N"/>
</dbReference>
<name>A0A382DXU0_9ZZZZ</name>
<dbReference type="InterPro" id="IPR009100">
    <property type="entry name" value="AcylCoA_DH/oxidase_NM_dom_sf"/>
</dbReference>
<accession>A0A382DXU0</accession>
<keyword evidence="3" id="KW-0285">Flavoprotein</keyword>
<sequence length="372" mass="41681">MDLEFNQDQEILRNSVSGMCSQFADLKSLREIEGKEPGYSTEFWNQLINLGITGTCIPEKYTGLDMDLLDTCIIYEEFGKNLVFSPHFISCFLGASLIAKLGTEKQKKTFLPSLVNGKIILTVAWLEEGSSFHKKGINISPKQKKEQIVLNGKKQMVPYFSVSQYVIVLCKEKNGFISSYLVNSNEKGISSRYQPNHVGENLHEVNFKDVSIKEEMILGNGKDIWPQWKDVVDDALVLIGAQASGGAEKALSLAVQYSKEREAFGQPIGGFQSIAHYLADALVEVEASKLLCYEAAWAKQNGKELRRLASMAKIQSCETFRAVASVTIQIYGGLGFTLEADPQLFFRRAKHLQNSLWDYSYLRNQLSEEILG</sequence>
<dbReference type="AlphaFoldDB" id="A0A382DXU0"/>
<evidence type="ECO:0000256" key="2">
    <source>
        <dbReference type="ARBA" id="ARBA00009347"/>
    </source>
</evidence>
<organism evidence="8">
    <name type="scientific">marine metagenome</name>
    <dbReference type="NCBI Taxonomy" id="408172"/>
    <lineage>
        <taxon>unclassified sequences</taxon>
        <taxon>metagenomes</taxon>
        <taxon>ecological metagenomes</taxon>
    </lineage>
</organism>
<dbReference type="PANTHER" id="PTHR43884:SF20">
    <property type="entry name" value="ACYL-COA DEHYDROGENASE FADE28"/>
    <property type="match status" value="1"/>
</dbReference>
<dbReference type="InterPro" id="IPR046373">
    <property type="entry name" value="Acyl-CoA_Oxase/DH_mid-dom_sf"/>
</dbReference>
<evidence type="ECO:0000256" key="4">
    <source>
        <dbReference type="ARBA" id="ARBA00022827"/>
    </source>
</evidence>
<dbReference type="EMBL" id="UINC01041525">
    <property type="protein sequence ID" value="SVB42912.1"/>
    <property type="molecule type" value="Genomic_DNA"/>
</dbReference>
<dbReference type="Gene3D" id="1.20.140.10">
    <property type="entry name" value="Butyryl-CoA Dehydrogenase, subunit A, domain 3"/>
    <property type="match status" value="1"/>
</dbReference>
<dbReference type="InterPro" id="IPR009075">
    <property type="entry name" value="AcylCo_DH/oxidase_C"/>
</dbReference>
<dbReference type="Gene3D" id="1.10.540.10">
    <property type="entry name" value="Acyl-CoA dehydrogenase/oxidase, N-terminal domain"/>
    <property type="match status" value="1"/>
</dbReference>
<evidence type="ECO:0000256" key="1">
    <source>
        <dbReference type="ARBA" id="ARBA00001974"/>
    </source>
</evidence>
<evidence type="ECO:0008006" key="9">
    <source>
        <dbReference type="Google" id="ProtNLM"/>
    </source>
</evidence>
<evidence type="ECO:0000256" key="3">
    <source>
        <dbReference type="ARBA" id="ARBA00022630"/>
    </source>
</evidence>
<dbReference type="SUPFAM" id="SSF56645">
    <property type="entry name" value="Acyl-CoA dehydrogenase NM domain-like"/>
    <property type="match status" value="1"/>
</dbReference>
<keyword evidence="5" id="KW-0560">Oxidoreductase</keyword>
<evidence type="ECO:0000256" key="5">
    <source>
        <dbReference type="ARBA" id="ARBA00023002"/>
    </source>
</evidence>
<proteinExistence type="inferred from homology"/>
<evidence type="ECO:0000259" key="6">
    <source>
        <dbReference type="Pfam" id="PF00441"/>
    </source>
</evidence>
<dbReference type="GO" id="GO:0003995">
    <property type="term" value="F:acyl-CoA dehydrogenase activity"/>
    <property type="evidence" value="ECO:0007669"/>
    <property type="project" value="TreeGrafter"/>
</dbReference>
<dbReference type="InterPro" id="IPR037069">
    <property type="entry name" value="AcylCoA_DH/ox_N_sf"/>
</dbReference>
<dbReference type="InterPro" id="IPR036250">
    <property type="entry name" value="AcylCo_DH-like_C"/>
</dbReference>
<dbReference type="Pfam" id="PF02771">
    <property type="entry name" value="Acyl-CoA_dh_N"/>
    <property type="match status" value="1"/>
</dbReference>
<dbReference type="SUPFAM" id="SSF47203">
    <property type="entry name" value="Acyl-CoA dehydrogenase C-terminal domain-like"/>
    <property type="match status" value="1"/>
</dbReference>
<gene>
    <name evidence="8" type="ORF">METZ01_LOCUS195766</name>
</gene>
<evidence type="ECO:0000313" key="8">
    <source>
        <dbReference type="EMBL" id="SVB42912.1"/>
    </source>
</evidence>
<dbReference type="Gene3D" id="2.40.110.10">
    <property type="entry name" value="Butyryl-CoA Dehydrogenase, subunit A, domain 2"/>
    <property type="match status" value="1"/>
</dbReference>
<protein>
    <recommendedName>
        <fullName evidence="9">Acyl-CoA dehydrogenase/oxidase C-terminal domain-containing protein</fullName>
    </recommendedName>
</protein>
<reference evidence="8" key="1">
    <citation type="submission" date="2018-05" db="EMBL/GenBank/DDBJ databases">
        <authorList>
            <person name="Lanie J.A."/>
            <person name="Ng W.-L."/>
            <person name="Kazmierczak K.M."/>
            <person name="Andrzejewski T.M."/>
            <person name="Davidsen T.M."/>
            <person name="Wayne K.J."/>
            <person name="Tettelin H."/>
            <person name="Glass J.I."/>
            <person name="Rusch D."/>
            <person name="Podicherti R."/>
            <person name="Tsui H.-C.T."/>
            <person name="Winkler M.E."/>
        </authorList>
    </citation>
    <scope>NUCLEOTIDE SEQUENCE</scope>
</reference>
<feature type="domain" description="Acyl-CoA dehydrogenase/oxidase C-terminal" evidence="6">
    <location>
        <begin position="238"/>
        <end position="352"/>
    </location>
</feature>
<dbReference type="GO" id="GO:0050660">
    <property type="term" value="F:flavin adenine dinucleotide binding"/>
    <property type="evidence" value="ECO:0007669"/>
    <property type="project" value="InterPro"/>
</dbReference>
<dbReference type="Pfam" id="PF00441">
    <property type="entry name" value="Acyl-CoA_dh_1"/>
    <property type="match status" value="1"/>
</dbReference>
<comment type="similarity">
    <text evidence="2">Belongs to the acyl-CoA dehydrogenase family.</text>
</comment>